<evidence type="ECO:0000256" key="1">
    <source>
        <dbReference type="SAM" id="Phobius"/>
    </source>
</evidence>
<name>A0A0D3ITC4_EMIH1</name>
<reference evidence="3" key="2">
    <citation type="submission" date="2024-10" db="UniProtKB">
        <authorList>
            <consortium name="EnsemblProtists"/>
        </authorList>
    </citation>
    <scope>IDENTIFICATION</scope>
</reference>
<dbReference type="Proteomes" id="UP000013827">
    <property type="component" value="Unassembled WGS sequence"/>
</dbReference>
<dbReference type="eggNOG" id="KOG3298">
    <property type="taxonomic scope" value="Eukaryota"/>
</dbReference>
<dbReference type="KEGG" id="ehx:EMIHUDRAFT_96235"/>
<keyword evidence="1" id="KW-0472">Membrane</keyword>
<dbReference type="PANTHER" id="PTHR37159">
    <property type="entry name" value="GH11867P"/>
    <property type="match status" value="1"/>
</dbReference>
<dbReference type="HOGENOM" id="CLU_680492_0_0_1"/>
<keyword evidence="1" id="KW-1133">Transmembrane helix</keyword>
<feature type="transmembrane region" description="Helical" evidence="1">
    <location>
        <begin position="244"/>
        <end position="265"/>
    </location>
</feature>
<keyword evidence="1" id="KW-0812">Transmembrane</keyword>
<dbReference type="EnsemblProtists" id="EOD14509">
    <property type="protein sequence ID" value="EOD14509"/>
    <property type="gene ID" value="EMIHUDRAFT_96235"/>
</dbReference>
<dbReference type="AlphaFoldDB" id="A0A0D3ITC4"/>
<dbReference type="PaxDb" id="2903-EOD14509"/>
<accession>A0A0D3ITC4</accession>
<proteinExistence type="predicted"/>
<reference evidence="4" key="1">
    <citation type="journal article" date="2013" name="Nature">
        <title>Pan genome of the phytoplankton Emiliania underpins its global distribution.</title>
        <authorList>
            <person name="Read B.A."/>
            <person name="Kegel J."/>
            <person name="Klute M.J."/>
            <person name="Kuo A."/>
            <person name="Lefebvre S.C."/>
            <person name="Maumus F."/>
            <person name="Mayer C."/>
            <person name="Miller J."/>
            <person name="Monier A."/>
            <person name="Salamov A."/>
            <person name="Young J."/>
            <person name="Aguilar M."/>
            <person name="Claverie J.M."/>
            <person name="Frickenhaus S."/>
            <person name="Gonzalez K."/>
            <person name="Herman E.K."/>
            <person name="Lin Y.C."/>
            <person name="Napier J."/>
            <person name="Ogata H."/>
            <person name="Sarno A.F."/>
            <person name="Shmutz J."/>
            <person name="Schroeder D."/>
            <person name="de Vargas C."/>
            <person name="Verret F."/>
            <person name="von Dassow P."/>
            <person name="Valentin K."/>
            <person name="Van de Peer Y."/>
            <person name="Wheeler G."/>
            <person name="Dacks J.B."/>
            <person name="Delwiche C.F."/>
            <person name="Dyhrman S.T."/>
            <person name="Glockner G."/>
            <person name="John U."/>
            <person name="Richards T."/>
            <person name="Worden A.Z."/>
            <person name="Zhang X."/>
            <person name="Grigoriev I.V."/>
            <person name="Allen A.E."/>
            <person name="Bidle K."/>
            <person name="Borodovsky M."/>
            <person name="Bowler C."/>
            <person name="Brownlee C."/>
            <person name="Cock J.M."/>
            <person name="Elias M."/>
            <person name="Gladyshev V.N."/>
            <person name="Groth M."/>
            <person name="Guda C."/>
            <person name="Hadaegh A."/>
            <person name="Iglesias-Rodriguez M.D."/>
            <person name="Jenkins J."/>
            <person name="Jones B.M."/>
            <person name="Lawson T."/>
            <person name="Leese F."/>
            <person name="Lindquist E."/>
            <person name="Lobanov A."/>
            <person name="Lomsadze A."/>
            <person name="Malik S.B."/>
            <person name="Marsh M.E."/>
            <person name="Mackinder L."/>
            <person name="Mock T."/>
            <person name="Mueller-Roeber B."/>
            <person name="Pagarete A."/>
            <person name="Parker M."/>
            <person name="Probert I."/>
            <person name="Quesneville H."/>
            <person name="Raines C."/>
            <person name="Rensing S.A."/>
            <person name="Riano-Pachon D.M."/>
            <person name="Richier S."/>
            <person name="Rokitta S."/>
            <person name="Shiraiwa Y."/>
            <person name="Soanes D.M."/>
            <person name="van der Giezen M."/>
            <person name="Wahlund T.M."/>
            <person name="Williams B."/>
            <person name="Wilson W."/>
            <person name="Wolfe G."/>
            <person name="Wurch L.L."/>
        </authorList>
    </citation>
    <scope>NUCLEOTIDE SEQUENCE</scope>
</reference>
<dbReference type="GeneID" id="17260651"/>
<dbReference type="GO" id="GO:0016491">
    <property type="term" value="F:oxidoreductase activity"/>
    <property type="evidence" value="ECO:0007669"/>
    <property type="project" value="InterPro"/>
</dbReference>
<keyword evidence="4" id="KW-1185">Reference proteome</keyword>
<evidence type="ECO:0000259" key="2">
    <source>
        <dbReference type="Pfam" id="PF09995"/>
    </source>
</evidence>
<evidence type="ECO:0000313" key="3">
    <source>
        <dbReference type="EnsemblProtists" id="EOD14509"/>
    </source>
</evidence>
<dbReference type="STRING" id="2903.R1E0P5"/>
<organism evidence="3 4">
    <name type="scientific">Emiliania huxleyi (strain CCMP1516)</name>
    <dbReference type="NCBI Taxonomy" id="280463"/>
    <lineage>
        <taxon>Eukaryota</taxon>
        <taxon>Haptista</taxon>
        <taxon>Haptophyta</taxon>
        <taxon>Prymnesiophyceae</taxon>
        <taxon>Isochrysidales</taxon>
        <taxon>Noelaerhabdaceae</taxon>
        <taxon>Emiliania</taxon>
    </lineage>
</organism>
<sequence>MPSATKPPAPAPAPASLADLLPGKHVEGDCGVDASVPPAWLDRAKYARGLAAYREYSFGIGLTFHFSLVLGFTNRALVHILEDSGGSGTPPQALNRYLDTGKHITCWLTGDVFGTSDAAYKSVEQVRDIHKAVRKAQEAHGKTLIINQYQLPITQMAFVGMVALVSDKLGFALSESQLEGYVYLWRCIGRQLAVEDRFNLCGGGAERVRAITREANKSVVFPQAAKPCKAFYDMADAYIGGMNLLFCGLPLLSVRSTIAVSYYAADKWDEMPFELSALDYVRYLNYRFLFVAMRWLPFFQRLASALLVAICLAQRECPSGPPSSCPLGGAPAGICPELHPAGGCPGDPRPLGAKTRALRAMLLTLVLGSVLLVWLSTALLLLIAVLAAMWTGLALSGLSAAALLA</sequence>
<dbReference type="PANTHER" id="PTHR37159:SF1">
    <property type="entry name" value="GH11867P"/>
    <property type="match status" value="1"/>
</dbReference>
<feature type="domain" description="ER-bound oxygenase mpaB/mpaB'/Rubber oxygenase catalytic" evidence="2">
    <location>
        <begin position="92"/>
        <end position="197"/>
    </location>
</feature>
<evidence type="ECO:0000313" key="4">
    <source>
        <dbReference type="Proteomes" id="UP000013827"/>
    </source>
</evidence>
<dbReference type="InterPro" id="IPR018713">
    <property type="entry name" value="MPAB/Lcp_cat_dom"/>
</dbReference>
<dbReference type="RefSeq" id="XP_005766938.1">
    <property type="nucleotide sequence ID" value="XM_005766881.1"/>
</dbReference>
<protein>
    <recommendedName>
        <fullName evidence="2">ER-bound oxygenase mpaB/mpaB'/Rubber oxygenase catalytic domain-containing protein</fullName>
    </recommendedName>
</protein>
<dbReference type="Pfam" id="PF09995">
    <property type="entry name" value="MPAB_Lcp_cat"/>
    <property type="match status" value="1"/>
</dbReference>